<dbReference type="AlphaFoldDB" id="A0AA39JBC4"/>
<gene>
    <name evidence="1" type="ORF">EV421DRAFT_1905917</name>
</gene>
<accession>A0AA39JBC4</accession>
<evidence type="ECO:0008006" key="3">
    <source>
        <dbReference type="Google" id="ProtNLM"/>
    </source>
</evidence>
<keyword evidence="2" id="KW-1185">Reference proteome</keyword>
<organism evidence="1 2">
    <name type="scientific">Armillaria borealis</name>
    <dbReference type="NCBI Taxonomy" id="47425"/>
    <lineage>
        <taxon>Eukaryota</taxon>
        <taxon>Fungi</taxon>
        <taxon>Dikarya</taxon>
        <taxon>Basidiomycota</taxon>
        <taxon>Agaricomycotina</taxon>
        <taxon>Agaricomycetes</taxon>
        <taxon>Agaricomycetidae</taxon>
        <taxon>Agaricales</taxon>
        <taxon>Marasmiineae</taxon>
        <taxon>Physalacriaceae</taxon>
        <taxon>Armillaria</taxon>
    </lineage>
</organism>
<dbReference type="Proteomes" id="UP001175226">
    <property type="component" value="Unassembled WGS sequence"/>
</dbReference>
<proteinExistence type="predicted"/>
<name>A0AA39JBC4_9AGAR</name>
<evidence type="ECO:0000313" key="1">
    <source>
        <dbReference type="EMBL" id="KAK0439627.1"/>
    </source>
</evidence>
<protein>
    <recommendedName>
        <fullName evidence="3">F-box domain-containing protein</fullName>
    </recommendedName>
</protein>
<evidence type="ECO:0000313" key="2">
    <source>
        <dbReference type="Proteomes" id="UP001175226"/>
    </source>
</evidence>
<comment type="caution">
    <text evidence="1">The sequence shown here is derived from an EMBL/GenBank/DDBJ whole genome shotgun (WGS) entry which is preliminary data.</text>
</comment>
<reference evidence="1" key="1">
    <citation type="submission" date="2023-06" db="EMBL/GenBank/DDBJ databases">
        <authorList>
            <consortium name="Lawrence Berkeley National Laboratory"/>
            <person name="Ahrendt S."/>
            <person name="Sahu N."/>
            <person name="Indic B."/>
            <person name="Wong-Bajracharya J."/>
            <person name="Merenyi Z."/>
            <person name="Ke H.-M."/>
            <person name="Monk M."/>
            <person name="Kocsube S."/>
            <person name="Drula E."/>
            <person name="Lipzen A."/>
            <person name="Balint B."/>
            <person name="Henrissat B."/>
            <person name="Andreopoulos B."/>
            <person name="Martin F.M."/>
            <person name="Harder C.B."/>
            <person name="Rigling D."/>
            <person name="Ford K.L."/>
            <person name="Foster G.D."/>
            <person name="Pangilinan J."/>
            <person name="Papanicolaou A."/>
            <person name="Barry K."/>
            <person name="LaButti K."/>
            <person name="Viragh M."/>
            <person name="Koriabine M."/>
            <person name="Yan M."/>
            <person name="Riley R."/>
            <person name="Champramary S."/>
            <person name="Plett K.L."/>
            <person name="Tsai I.J."/>
            <person name="Slot J."/>
            <person name="Sipos G."/>
            <person name="Plett J."/>
            <person name="Nagy L.G."/>
            <person name="Grigoriev I.V."/>
        </authorList>
    </citation>
    <scope>NUCLEOTIDE SEQUENCE</scope>
    <source>
        <strain evidence="1">FPL87.14</strain>
    </source>
</reference>
<dbReference type="EMBL" id="JAUEPT010000037">
    <property type="protein sequence ID" value="KAK0439627.1"/>
    <property type="molecule type" value="Genomic_DNA"/>
</dbReference>
<sequence>MGDLEQVVVHNRLPCHVNKLPMETLTENFLATLDDDYTVEVGDAATLAMVIIQVCQCWRDIGVNNFPELWRRVSIGMPLDLWKFVRKDWKNLMCKVLERSCNRTLRIEFSCGQEGNLRSIGLDVFNMLVAESHRWSCVELYCYPVHLASLQGVLGRIPLLVSIKISVLHESFGVIPDVVGTFLGTAPLLKRVYFDGFWDSPIPHLCYHQLTEFVDVRLYVTDDIYRQYLAILKQVKHIQKFLMRYAECHVPELAVAEPSILCLSIHVFTASHRSLIRSVVLPNLEQVSVPGWVPDWFEELVVADAQVVPSLLSTIKRSQCQTTLMVILMKDTILTEDVIRIARLAPALDKWVFSWQRWSDSYHDPLEQLIKGMAEKTITGIGGTAFTLLPVLTSLHITVDYLRGDLTPMLYFVREPLANAMEAQLGTHFGVVVRSADQEEFQRPLWIFPNFSPDIQSRLLACQEAGNPCSIGLSGFELLGNCVYDFYGNFVYDFYSSVASKNSAHLENYVRIADDSDEDNDLDG</sequence>